<dbReference type="Pfam" id="PF17754">
    <property type="entry name" value="TetR_C_14"/>
    <property type="match status" value="1"/>
</dbReference>
<evidence type="ECO:0000313" key="6">
    <source>
        <dbReference type="EMBL" id="MDT0568511.1"/>
    </source>
</evidence>
<evidence type="ECO:0000259" key="5">
    <source>
        <dbReference type="PROSITE" id="PS50977"/>
    </source>
</evidence>
<organism evidence="6 7">
    <name type="scientific">Streptomyces gottesmaniae</name>
    <dbReference type="NCBI Taxonomy" id="3075518"/>
    <lineage>
        <taxon>Bacteria</taxon>
        <taxon>Bacillati</taxon>
        <taxon>Actinomycetota</taxon>
        <taxon>Actinomycetes</taxon>
        <taxon>Kitasatosporales</taxon>
        <taxon>Streptomycetaceae</taxon>
        <taxon>Streptomyces</taxon>
    </lineage>
</organism>
<dbReference type="InterPro" id="IPR009057">
    <property type="entry name" value="Homeodomain-like_sf"/>
</dbReference>
<accession>A0ABU2YW10</accession>
<keyword evidence="2 4" id="KW-0238">DNA-binding</keyword>
<dbReference type="InterPro" id="IPR001647">
    <property type="entry name" value="HTH_TetR"/>
</dbReference>
<dbReference type="PANTHER" id="PTHR30055:SF238">
    <property type="entry name" value="MYCOFACTOCIN BIOSYNTHESIS TRANSCRIPTIONAL REGULATOR MFTR-RELATED"/>
    <property type="match status" value="1"/>
</dbReference>
<evidence type="ECO:0000256" key="3">
    <source>
        <dbReference type="ARBA" id="ARBA00023163"/>
    </source>
</evidence>
<evidence type="ECO:0000256" key="2">
    <source>
        <dbReference type="ARBA" id="ARBA00023125"/>
    </source>
</evidence>
<dbReference type="SUPFAM" id="SSF46689">
    <property type="entry name" value="Homeodomain-like"/>
    <property type="match status" value="1"/>
</dbReference>
<dbReference type="InterPro" id="IPR050109">
    <property type="entry name" value="HTH-type_TetR-like_transc_reg"/>
</dbReference>
<sequence>MLGPRSEYGMGVRVDVAAGRAKTRDIARAAVRAELAQVALGLFLREGFDKVTLDDLAAAAGVSRSTFLRYFGSKEEAVLSVFDAQGEQVADAVRARPADEDDWTALRHGLDVAIEHYRQDPARALTMTRLVLDTPALCARQLEKQRGWWPALANALVERTDSPQPLTPAISVKAAAALDCLNIALDHWTASDGRLDLVDLLDQAFAALSSR</sequence>
<dbReference type="EMBL" id="JAVRFJ010000010">
    <property type="protein sequence ID" value="MDT0568511.1"/>
    <property type="molecule type" value="Genomic_DNA"/>
</dbReference>
<reference evidence="6" key="1">
    <citation type="submission" date="2024-05" db="EMBL/GenBank/DDBJ databases">
        <title>30 novel species of actinomycetes from the DSMZ collection.</title>
        <authorList>
            <person name="Nouioui I."/>
        </authorList>
    </citation>
    <scope>NUCLEOTIDE SEQUENCE</scope>
    <source>
        <strain evidence="6">DSM 3412</strain>
    </source>
</reference>
<dbReference type="InterPro" id="IPR041347">
    <property type="entry name" value="MftR_C"/>
</dbReference>
<dbReference type="Gene3D" id="1.10.10.60">
    <property type="entry name" value="Homeodomain-like"/>
    <property type="match status" value="1"/>
</dbReference>
<evidence type="ECO:0000256" key="1">
    <source>
        <dbReference type="ARBA" id="ARBA00023015"/>
    </source>
</evidence>
<dbReference type="Pfam" id="PF00440">
    <property type="entry name" value="TetR_N"/>
    <property type="match status" value="1"/>
</dbReference>
<dbReference type="Gene3D" id="1.10.357.10">
    <property type="entry name" value="Tetracycline Repressor, domain 2"/>
    <property type="match status" value="1"/>
</dbReference>
<feature type="domain" description="HTH tetR-type" evidence="5">
    <location>
        <begin position="29"/>
        <end position="89"/>
    </location>
</feature>
<keyword evidence="7" id="KW-1185">Reference proteome</keyword>
<evidence type="ECO:0000256" key="4">
    <source>
        <dbReference type="PROSITE-ProRule" id="PRU00335"/>
    </source>
</evidence>
<proteinExistence type="predicted"/>
<name>A0ABU2YW10_9ACTN</name>
<gene>
    <name evidence="6" type="ORF">RM704_13710</name>
</gene>
<dbReference type="Proteomes" id="UP001180737">
    <property type="component" value="Unassembled WGS sequence"/>
</dbReference>
<keyword evidence="3" id="KW-0804">Transcription</keyword>
<dbReference type="PRINTS" id="PR00455">
    <property type="entry name" value="HTHTETR"/>
</dbReference>
<keyword evidence="1" id="KW-0805">Transcription regulation</keyword>
<feature type="DNA-binding region" description="H-T-H motif" evidence="4">
    <location>
        <begin position="52"/>
        <end position="71"/>
    </location>
</feature>
<dbReference type="PANTHER" id="PTHR30055">
    <property type="entry name" value="HTH-TYPE TRANSCRIPTIONAL REGULATOR RUTR"/>
    <property type="match status" value="1"/>
</dbReference>
<evidence type="ECO:0000313" key="7">
    <source>
        <dbReference type="Proteomes" id="UP001180737"/>
    </source>
</evidence>
<dbReference type="RefSeq" id="WP_311590577.1">
    <property type="nucleotide sequence ID" value="NZ_JAVRFJ010000010.1"/>
</dbReference>
<protein>
    <submittedName>
        <fullName evidence="6">TetR family transcriptional regulator</fullName>
    </submittedName>
</protein>
<dbReference type="PROSITE" id="PS50977">
    <property type="entry name" value="HTH_TETR_2"/>
    <property type="match status" value="1"/>
</dbReference>
<comment type="caution">
    <text evidence="6">The sequence shown here is derived from an EMBL/GenBank/DDBJ whole genome shotgun (WGS) entry which is preliminary data.</text>
</comment>